<accession>A0AC60P9X6</accession>
<sequence length="236" mass="26354">MGNANGLCTTYRARDLSVARSASWLATPANSVEERTTVALGILENPTGPRRFPSGRHSKFNVDILQQTDDNGDSIVLWCRPGEREEDGYCIVYDLKINCSQHGVTAVKRHSQNSKVAKDFFCSRKKASYVVSDGLGPYFESLVLKELNQAGVSYSIAVDETPLVLVLVTLPRMAERNNFLQAEQGDQLLLPDWLIAVAILAVSQQLWWMWQTPVLLQVALQLDRPRKLRQPEVGTP</sequence>
<dbReference type="Proteomes" id="UP000805193">
    <property type="component" value="Unassembled WGS sequence"/>
</dbReference>
<proteinExistence type="predicted"/>
<gene>
    <name evidence="1" type="ORF">HPB47_006937</name>
</gene>
<evidence type="ECO:0000313" key="2">
    <source>
        <dbReference type="Proteomes" id="UP000805193"/>
    </source>
</evidence>
<evidence type="ECO:0000313" key="1">
    <source>
        <dbReference type="EMBL" id="KAG0415909.1"/>
    </source>
</evidence>
<organism evidence="1 2">
    <name type="scientific">Ixodes persulcatus</name>
    <name type="common">Taiga tick</name>
    <dbReference type="NCBI Taxonomy" id="34615"/>
    <lineage>
        <taxon>Eukaryota</taxon>
        <taxon>Metazoa</taxon>
        <taxon>Ecdysozoa</taxon>
        <taxon>Arthropoda</taxon>
        <taxon>Chelicerata</taxon>
        <taxon>Arachnida</taxon>
        <taxon>Acari</taxon>
        <taxon>Parasitiformes</taxon>
        <taxon>Ixodida</taxon>
        <taxon>Ixodoidea</taxon>
        <taxon>Ixodidae</taxon>
        <taxon>Ixodinae</taxon>
        <taxon>Ixodes</taxon>
    </lineage>
</organism>
<name>A0AC60P9X6_IXOPE</name>
<protein>
    <submittedName>
        <fullName evidence="1">Uncharacterized protein</fullName>
    </submittedName>
</protein>
<reference evidence="1 2" key="1">
    <citation type="journal article" date="2020" name="Cell">
        <title>Large-Scale Comparative Analyses of Tick Genomes Elucidate Their Genetic Diversity and Vector Capacities.</title>
        <authorList>
            <consortium name="Tick Genome and Microbiome Consortium (TIGMIC)"/>
            <person name="Jia N."/>
            <person name="Wang J."/>
            <person name="Shi W."/>
            <person name="Du L."/>
            <person name="Sun Y."/>
            <person name="Zhan W."/>
            <person name="Jiang J.F."/>
            <person name="Wang Q."/>
            <person name="Zhang B."/>
            <person name="Ji P."/>
            <person name="Bell-Sakyi L."/>
            <person name="Cui X.M."/>
            <person name="Yuan T.T."/>
            <person name="Jiang B.G."/>
            <person name="Yang W.F."/>
            <person name="Lam T.T."/>
            <person name="Chang Q.C."/>
            <person name="Ding S.J."/>
            <person name="Wang X.J."/>
            <person name="Zhu J.G."/>
            <person name="Ruan X.D."/>
            <person name="Zhao L."/>
            <person name="Wei J.T."/>
            <person name="Ye R.Z."/>
            <person name="Que T.C."/>
            <person name="Du C.H."/>
            <person name="Zhou Y.H."/>
            <person name="Cheng J.X."/>
            <person name="Dai P.F."/>
            <person name="Guo W.B."/>
            <person name="Han X.H."/>
            <person name="Huang E.J."/>
            <person name="Li L.F."/>
            <person name="Wei W."/>
            <person name="Gao Y.C."/>
            <person name="Liu J.Z."/>
            <person name="Shao H.Z."/>
            <person name="Wang X."/>
            <person name="Wang C.C."/>
            <person name="Yang T.C."/>
            <person name="Huo Q.B."/>
            <person name="Li W."/>
            <person name="Chen H.Y."/>
            <person name="Chen S.E."/>
            <person name="Zhou L.G."/>
            <person name="Ni X.B."/>
            <person name="Tian J.H."/>
            <person name="Sheng Y."/>
            <person name="Liu T."/>
            <person name="Pan Y.S."/>
            <person name="Xia L.Y."/>
            <person name="Li J."/>
            <person name="Zhao F."/>
            <person name="Cao W.C."/>
        </authorList>
    </citation>
    <scope>NUCLEOTIDE SEQUENCE [LARGE SCALE GENOMIC DNA]</scope>
    <source>
        <strain evidence="1">Iper-2018</strain>
    </source>
</reference>
<comment type="caution">
    <text evidence="1">The sequence shown here is derived from an EMBL/GenBank/DDBJ whole genome shotgun (WGS) entry which is preliminary data.</text>
</comment>
<dbReference type="EMBL" id="JABSTQ010011012">
    <property type="protein sequence ID" value="KAG0415909.1"/>
    <property type="molecule type" value="Genomic_DNA"/>
</dbReference>
<keyword evidence="2" id="KW-1185">Reference proteome</keyword>